<dbReference type="GO" id="GO:0009253">
    <property type="term" value="P:peptidoglycan catabolic process"/>
    <property type="evidence" value="ECO:0007669"/>
    <property type="project" value="InterPro"/>
</dbReference>
<dbReference type="AlphaFoldDB" id="A0A143HCU1"/>
<evidence type="ECO:0000259" key="1">
    <source>
        <dbReference type="SMART" id="SM00646"/>
    </source>
</evidence>
<reference evidence="3" key="2">
    <citation type="submission" date="2016-03" db="EMBL/GenBank/DDBJ databases">
        <authorList>
            <person name="Ploux O."/>
        </authorList>
    </citation>
    <scope>NUCLEOTIDE SEQUENCE [LARGE SCALE GENOMIC DNA]</scope>
    <source>
        <strain evidence="3">PP9</strain>
    </source>
</reference>
<dbReference type="SUPFAM" id="SSF53187">
    <property type="entry name" value="Zn-dependent exopeptidases"/>
    <property type="match status" value="1"/>
</dbReference>
<dbReference type="InterPro" id="IPR002508">
    <property type="entry name" value="MurNAc-LAA_cat"/>
</dbReference>
<dbReference type="Pfam" id="PF01520">
    <property type="entry name" value="Amidase_3"/>
    <property type="match status" value="1"/>
</dbReference>
<dbReference type="Pfam" id="PF19087">
    <property type="entry name" value="DUF5776"/>
    <property type="match status" value="1"/>
</dbReference>
<sequence length="264" mass="29880">MGKQFVISSGHGDKVAGAIGILNEHDEAKKVVNRVFDILTKEYNGQGYKYHETMANNQNQNLVNIVRFHNGKTRNLDISVHFNSASASATGTECLYYDEKTLSAKMSKAMSNALGIVDRGPKERKELYFLRNTSKPAILLEVCFVTSRNDADAYHKHFEELCQAIAGVIANELGYESKKEVKPVSKSNDYKYYTEKFDRLVTLTDIGVYEDKELKVEKKRHKKDTKLDIIDIAHSKNGTPRFIVCGGYCTANREYVKAYTVNKK</sequence>
<gene>
    <name evidence="2" type="ORF">ATY39_07345</name>
</gene>
<organism evidence="2 3">
    <name type="scientific">Rummeliibacillus stabekisii</name>
    <dbReference type="NCBI Taxonomy" id="241244"/>
    <lineage>
        <taxon>Bacteria</taxon>
        <taxon>Bacillati</taxon>
        <taxon>Bacillota</taxon>
        <taxon>Bacilli</taxon>
        <taxon>Bacillales</taxon>
        <taxon>Caryophanaceae</taxon>
        <taxon>Rummeliibacillus</taxon>
    </lineage>
</organism>
<dbReference type="SMART" id="SM00646">
    <property type="entry name" value="Ami_3"/>
    <property type="match status" value="1"/>
</dbReference>
<dbReference type="PANTHER" id="PTHR30404:SF8">
    <property type="entry name" value="AUTOLYSIN PH-RELATED"/>
    <property type="match status" value="1"/>
</dbReference>
<dbReference type="KEGG" id="rst:ATY39_07345"/>
<keyword evidence="3" id="KW-1185">Reference proteome</keyword>
<proteinExistence type="predicted"/>
<dbReference type="InterPro" id="IPR044081">
    <property type="entry name" value="DUF5776"/>
</dbReference>
<protein>
    <recommendedName>
        <fullName evidence="1">MurNAc-LAA domain-containing protein</fullName>
    </recommendedName>
</protein>
<dbReference type="Proteomes" id="UP000076021">
    <property type="component" value="Chromosome"/>
</dbReference>
<accession>A0A143HCU1</accession>
<feature type="domain" description="MurNAc-LAA" evidence="1">
    <location>
        <begin position="63"/>
        <end position="170"/>
    </location>
</feature>
<reference evidence="2 3" key="1">
    <citation type="journal article" date="2016" name="Genome Announc.">
        <title>Whole-Genome Sequence of Rummeliibacillus stabekisii Strain PP9 Isolated from Antarctic Soil.</title>
        <authorList>
            <person name="da Mota F.F."/>
            <person name="Vollu R.E."/>
            <person name="Jurelevicius D."/>
            <person name="Seldin L."/>
        </authorList>
    </citation>
    <scope>NUCLEOTIDE SEQUENCE [LARGE SCALE GENOMIC DNA]</scope>
    <source>
        <strain evidence="2 3">PP9</strain>
    </source>
</reference>
<dbReference type="CDD" id="cd02696">
    <property type="entry name" value="MurNAc-LAA"/>
    <property type="match status" value="1"/>
</dbReference>
<dbReference type="GO" id="GO:0030288">
    <property type="term" value="C:outer membrane-bounded periplasmic space"/>
    <property type="evidence" value="ECO:0007669"/>
    <property type="project" value="TreeGrafter"/>
</dbReference>
<dbReference type="GO" id="GO:0008745">
    <property type="term" value="F:N-acetylmuramoyl-L-alanine amidase activity"/>
    <property type="evidence" value="ECO:0007669"/>
    <property type="project" value="InterPro"/>
</dbReference>
<evidence type="ECO:0000313" key="3">
    <source>
        <dbReference type="Proteomes" id="UP000076021"/>
    </source>
</evidence>
<dbReference type="Gene3D" id="3.40.630.40">
    <property type="entry name" value="Zn-dependent exopeptidases"/>
    <property type="match status" value="1"/>
</dbReference>
<name>A0A143HCU1_9BACL</name>
<dbReference type="STRING" id="241244.ATY39_07345"/>
<evidence type="ECO:0000313" key="2">
    <source>
        <dbReference type="EMBL" id="AMW99295.1"/>
    </source>
</evidence>
<dbReference type="PANTHER" id="PTHR30404">
    <property type="entry name" value="N-ACETYLMURAMOYL-L-ALANINE AMIDASE"/>
    <property type="match status" value="1"/>
</dbReference>
<dbReference type="InterPro" id="IPR050695">
    <property type="entry name" value="N-acetylmuramoyl_amidase_3"/>
</dbReference>
<dbReference type="OrthoDB" id="9806267at2"/>
<dbReference type="EMBL" id="CP014806">
    <property type="protein sequence ID" value="AMW99295.1"/>
    <property type="molecule type" value="Genomic_DNA"/>
</dbReference>
<dbReference type="RefSeq" id="WP_066787938.1">
    <property type="nucleotide sequence ID" value="NZ_CP014806.1"/>
</dbReference>